<dbReference type="RefSeq" id="WP_187751276.1">
    <property type="nucleotide sequence ID" value="NZ_CP060828.1"/>
</dbReference>
<dbReference type="GO" id="GO:0016491">
    <property type="term" value="F:oxidoreductase activity"/>
    <property type="evidence" value="ECO:0007669"/>
    <property type="project" value="UniProtKB-KW"/>
</dbReference>
<dbReference type="Proteomes" id="UP000516052">
    <property type="component" value="Chromosome"/>
</dbReference>
<dbReference type="Gene3D" id="3.40.50.720">
    <property type="entry name" value="NAD(P)-binding Rossmann-like Domain"/>
    <property type="match status" value="1"/>
</dbReference>
<dbReference type="PROSITE" id="PS00061">
    <property type="entry name" value="ADH_SHORT"/>
    <property type="match status" value="1"/>
</dbReference>
<feature type="compositionally biased region" description="Basic and acidic residues" evidence="3">
    <location>
        <begin position="270"/>
        <end position="289"/>
    </location>
</feature>
<feature type="region of interest" description="Disordered" evidence="3">
    <location>
        <begin position="261"/>
        <end position="295"/>
    </location>
</feature>
<dbReference type="InterPro" id="IPR020904">
    <property type="entry name" value="Sc_DH/Rdtase_CS"/>
</dbReference>
<evidence type="ECO:0000256" key="1">
    <source>
        <dbReference type="ARBA" id="ARBA00006484"/>
    </source>
</evidence>
<gene>
    <name evidence="5" type="ORF">IAG44_36100</name>
</gene>
<reference evidence="5 6" key="1">
    <citation type="submission" date="2020-08" db="EMBL/GenBank/DDBJ databases">
        <title>A novel species.</title>
        <authorList>
            <person name="Gao J."/>
        </authorList>
    </citation>
    <scope>NUCLEOTIDE SEQUENCE [LARGE SCALE GENOMIC DNA]</scope>
    <source>
        <strain evidence="5 6">CRXT-G-22</strain>
    </source>
</reference>
<dbReference type="GO" id="GO:0016020">
    <property type="term" value="C:membrane"/>
    <property type="evidence" value="ECO:0007669"/>
    <property type="project" value="TreeGrafter"/>
</dbReference>
<evidence type="ECO:0000256" key="2">
    <source>
        <dbReference type="ARBA" id="ARBA00023002"/>
    </source>
</evidence>
<dbReference type="PANTHER" id="PTHR44196:SF1">
    <property type="entry name" value="DEHYDROGENASE_REDUCTASE SDR FAMILY MEMBER 7B"/>
    <property type="match status" value="1"/>
</dbReference>
<sequence>MAAPTTVVVTGASGGVGRAVARLYAERGARVALVARGKAGLDAAAREVRERGGLPYVYEADVADADAVEAAARGAEEALGPLDVWVNCAFASVFAPFTAITPAEYERVTSVTYLGYVNGTRAALARMLPRDHGTVVQVGSALGERSVPLQSAYCGAKHAINGFTSAVRLELLHRGSRVRVTVAQLPAVDTPQFTWVRSRLPRRPQPIPPVYTPETAARGVLRAADRPGRRQRWVGASTRATLLANRLAPALLDRYLARTGYASQQTDEPDGPRRDNLYAPVDDDRDHGAHGGLNR</sequence>
<dbReference type="SMART" id="SM00822">
    <property type="entry name" value="PKS_KR"/>
    <property type="match status" value="1"/>
</dbReference>
<comment type="similarity">
    <text evidence="1">Belongs to the short-chain dehydrogenases/reductases (SDR) family.</text>
</comment>
<dbReference type="InterPro" id="IPR002347">
    <property type="entry name" value="SDR_fam"/>
</dbReference>
<dbReference type="AlphaFoldDB" id="A0A7H0INI5"/>
<dbReference type="Pfam" id="PF00106">
    <property type="entry name" value="adh_short"/>
    <property type="match status" value="1"/>
</dbReference>
<evidence type="ECO:0000256" key="3">
    <source>
        <dbReference type="SAM" id="MobiDB-lite"/>
    </source>
</evidence>
<evidence type="ECO:0000259" key="4">
    <source>
        <dbReference type="SMART" id="SM00822"/>
    </source>
</evidence>
<evidence type="ECO:0000313" key="6">
    <source>
        <dbReference type="Proteomes" id="UP000516052"/>
    </source>
</evidence>
<accession>A0A7H0INI5</accession>
<dbReference type="KEGG" id="sroi:IAG44_36100"/>
<dbReference type="EMBL" id="CP060828">
    <property type="protein sequence ID" value="QNP74351.1"/>
    <property type="molecule type" value="Genomic_DNA"/>
</dbReference>
<dbReference type="InterPro" id="IPR036291">
    <property type="entry name" value="NAD(P)-bd_dom_sf"/>
</dbReference>
<dbReference type="InterPro" id="IPR057326">
    <property type="entry name" value="KR_dom"/>
</dbReference>
<organism evidence="5 6">
    <name type="scientific">Streptomyces roseirectus</name>
    <dbReference type="NCBI Taxonomy" id="2768066"/>
    <lineage>
        <taxon>Bacteria</taxon>
        <taxon>Bacillati</taxon>
        <taxon>Actinomycetota</taxon>
        <taxon>Actinomycetes</taxon>
        <taxon>Kitasatosporales</taxon>
        <taxon>Streptomycetaceae</taxon>
        <taxon>Streptomyces</taxon>
    </lineage>
</organism>
<dbReference type="PANTHER" id="PTHR44196">
    <property type="entry name" value="DEHYDROGENASE/REDUCTASE SDR FAMILY MEMBER 7B"/>
    <property type="match status" value="1"/>
</dbReference>
<name>A0A7H0INI5_9ACTN</name>
<feature type="domain" description="Ketoreductase" evidence="4">
    <location>
        <begin position="5"/>
        <end position="236"/>
    </location>
</feature>
<keyword evidence="2" id="KW-0560">Oxidoreductase</keyword>
<protein>
    <submittedName>
        <fullName evidence="5">SDR family oxidoreductase</fullName>
    </submittedName>
</protein>
<dbReference type="NCBIfam" id="NF005495">
    <property type="entry name" value="PRK07109.1"/>
    <property type="match status" value="1"/>
</dbReference>
<dbReference type="SUPFAM" id="SSF51735">
    <property type="entry name" value="NAD(P)-binding Rossmann-fold domains"/>
    <property type="match status" value="1"/>
</dbReference>
<keyword evidence="6" id="KW-1185">Reference proteome</keyword>
<proteinExistence type="inferred from homology"/>
<dbReference type="PRINTS" id="PR00081">
    <property type="entry name" value="GDHRDH"/>
</dbReference>
<evidence type="ECO:0000313" key="5">
    <source>
        <dbReference type="EMBL" id="QNP74351.1"/>
    </source>
</evidence>